<reference evidence="1" key="1">
    <citation type="journal article" date="2023" name="Mol. Phylogenet. Evol.">
        <title>Genome-scale phylogeny and comparative genomics of the fungal order Sordariales.</title>
        <authorList>
            <person name="Hensen N."/>
            <person name="Bonometti L."/>
            <person name="Westerberg I."/>
            <person name="Brannstrom I.O."/>
            <person name="Guillou S."/>
            <person name="Cros-Aarteil S."/>
            <person name="Calhoun S."/>
            <person name="Haridas S."/>
            <person name="Kuo A."/>
            <person name="Mondo S."/>
            <person name="Pangilinan J."/>
            <person name="Riley R."/>
            <person name="LaButti K."/>
            <person name="Andreopoulos B."/>
            <person name="Lipzen A."/>
            <person name="Chen C."/>
            <person name="Yan M."/>
            <person name="Daum C."/>
            <person name="Ng V."/>
            <person name="Clum A."/>
            <person name="Steindorff A."/>
            <person name="Ohm R.A."/>
            <person name="Martin F."/>
            <person name="Silar P."/>
            <person name="Natvig D.O."/>
            <person name="Lalanne C."/>
            <person name="Gautier V."/>
            <person name="Ament-Velasquez S.L."/>
            <person name="Kruys A."/>
            <person name="Hutchinson M.I."/>
            <person name="Powell A.J."/>
            <person name="Barry K."/>
            <person name="Miller A.N."/>
            <person name="Grigoriev I.V."/>
            <person name="Debuchy R."/>
            <person name="Gladieux P."/>
            <person name="Hiltunen Thoren M."/>
            <person name="Johannesson H."/>
        </authorList>
    </citation>
    <scope>NUCLEOTIDE SEQUENCE</scope>
    <source>
        <strain evidence="1">CBS 990.96</strain>
    </source>
</reference>
<proteinExistence type="predicted"/>
<evidence type="ECO:0000313" key="2">
    <source>
        <dbReference type="Proteomes" id="UP001301958"/>
    </source>
</evidence>
<accession>A0AAN7BF70</accession>
<name>A0AAN7BF70_9PEZI</name>
<sequence>MVTGFEMSTQKARVAFPGFIRTVTVQGSRTQPQIPFKTASNAAAFVPTLERPEWCFFCDSSGSELYWIDNTTIQKRGGLGIVFRTFDPDSRNTRHGDLRRFGWALPLIVSAQIGEGVAIADAITLATEELKRAVNQYGKALPQPVVRIFTDSKATLDLLSGYSAVANDIESLKKPNYRVLEIIARESRYLAAAAAAMPGSKPPQLELHWLPSHIEGFEVDEHKLADAIAFNSKEQQKSLHILGRGRQEILTRIDFSSSNMYELMPDIEAYIAHLESKKKSTIPKANPTALIRPAKAILRKSFFSSEPSSAKLSSKKRAFESSSAQGGGPHVMKRRNFTLVNRKCSVTKVVKSRMTTSNSMKAKVSQHLVQASAKFKENWEPIKSKLGFGRRESRPLNSQPQQRHDTSIWSETNLISLPFCRK</sequence>
<protein>
    <submittedName>
        <fullName evidence="1">Uncharacterized protein</fullName>
    </submittedName>
</protein>
<comment type="caution">
    <text evidence="1">The sequence shown here is derived from an EMBL/GenBank/DDBJ whole genome shotgun (WGS) entry which is preliminary data.</text>
</comment>
<dbReference type="GO" id="GO:0003676">
    <property type="term" value="F:nucleic acid binding"/>
    <property type="evidence" value="ECO:0007669"/>
    <property type="project" value="InterPro"/>
</dbReference>
<dbReference type="AlphaFoldDB" id="A0AAN7BF70"/>
<organism evidence="1 2">
    <name type="scientific">Podospora fimiseda</name>
    <dbReference type="NCBI Taxonomy" id="252190"/>
    <lineage>
        <taxon>Eukaryota</taxon>
        <taxon>Fungi</taxon>
        <taxon>Dikarya</taxon>
        <taxon>Ascomycota</taxon>
        <taxon>Pezizomycotina</taxon>
        <taxon>Sordariomycetes</taxon>
        <taxon>Sordariomycetidae</taxon>
        <taxon>Sordariales</taxon>
        <taxon>Podosporaceae</taxon>
        <taxon>Podospora</taxon>
    </lineage>
</organism>
<evidence type="ECO:0000313" key="1">
    <source>
        <dbReference type="EMBL" id="KAK4221679.1"/>
    </source>
</evidence>
<keyword evidence="2" id="KW-1185">Reference proteome</keyword>
<dbReference type="Proteomes" id="UP001301958">
    <property type="component" value="Unassembled WGS sequence"/>
</dbReference>
<reference evidence="1" key="2">
    <citation type="submission" date="2023-05" db="EMBL/GenBank/DDBJ databases">
        <authorList>
            <consortium name="Lawrence Berkeley National Laboratory"/>
            <person name="Steindorff A."/>
            <person name="Hensen N."/>
            <person name="Bonometti L."/>
            <person name="Westerberg I."/>
            <person name="Brannstrom I.O."/>
            <person name="Guillou S."/>
            <person name="Cros-Aarteil S."/>
            <person name="Calhoun S."/>
            <person name="Haridas S."/>
            <person name="Kuo A."/>
            <person name="Mondo S."/>
            <person name="Pangilinan J."/>
            <person name="Riley R."/>
            <person name="Labutti K."/>
            <person name="Andreopoulos B."/>
            <person name="Lipzen A."/>
            <person name="Chen C."/>
            <person name="Yanf M."/>
            <person name="Daum C."/>
            <person name="Ng V."/>
            <person name="Clum A."/>
            <person name="Ohm R."/>
            <person name="Martin F."/>
            <person name="Silar P."/>
            <person name="Natvig D."/>
            <person name="Lalanne C."/>
            <person name="Gautier V."/>
            <person name="Ament-Velasquez S.L."/>
            <person name="Kruys A."/>
            <person name="Hutchinson M.I."/>
            <person name="Powell A.J."/>
            <person name="Barry K."/>
            <person name="Miller A.N."/>
            <person name="Grigoriev I.V."/>
            <person name="Debuchy R."/>
            <person name="Gladieux P."/>
            <person name="Thoren M.H."/>
            <person name="Johannesson H."/>
        </authorList>
    </citation>
    <scope>NUCLEOTIDE SEQUENCE</scope>
    <source>
        <strain evidence="1">CBS 990.96</strain>
    </source>
</reference>
<gene>
    <name evidence="1" type="ORF">QBC38DRAFT_521421</name>
</gene>
<dbReference type="InterPro" id="IPR036397">
    <property type="entry name" value="RNaseH_sf"/>
</dbReference>
<dbReference type="Gene3D" id="3.30.420.10">
    <property type="entry name" value="Ribonuclease H-like superfamily/Ribonuclease H"/>
    <property type="match status" value="1"/>
</dbReference>
<dbReference type="EMBL" id="MU865524">
    <property type="protein sequence ID" value="KAK4221679.1"/>
    <property type="molecule type" value="Genomic_DNA"/>
</dbReference>